<reference evidence="2" key="1">
    <citation type="journal article" date="2018" name="Nat. Microbiol.">
        <title>Leveraging single-cell genomics to expand the fungal tree of life.</title>
        <authorList>
            <person name="Ahrendt S.R."/>
            <person name="Quandt C.A."/>
            <person name="Ciobanu D."/>
            <person name="Clum A."/>
            <person name="Salamov A."/>
            <person name="Andreopoulos B."/>
            <person name="Cheng J.F."/>
            <person name="Woyke T."/>
            <person name="Pelin A."/>
            <person name="Henrissat B."/>
            <person name="Reynolds N.K."/>
            <person name="Benny G.L."/>
            <person name="Smith M.E."/>
            <person name="James T.Y."/>
            <person name="Grigoriev I.V."/>
        </authorList>
    </citation>
    <scope>NUCLEOTIDE SEQUENCE [LARGE SCALE GENOMIC DNA]</scope>
    <source>
        <strain evidence="2">Benny S71-1</strain>
    </source>
</reference>
<sequence length="236" mass="26060">GAYTSARTLEHATRVVDLQTHILRIAHSLSDIDAVAPPLDLPAPQIDAALASYRDPSRLRAQMLPGLAEGLRTFRQQHGLDRASASASIEAKITILVSYPTKVSPWAGHRTLPMADIYIYVKVYGAPRRNPSIKDSLWVRERELHDSIKDSDTNEILLCDDVHHTIYEGISSNFFAVVATNASASGDTATNLAVVTAPHEHVLRGTIMRMVEETCREHGIPIEYRLARIDEALIAH</sequence>
<gene>
    <name evidence="1" type="ORF">SYNPS1DRAFT_17731</name>
</gene>
<organism evidence="1 2">
    <name type="scientific">Syncephalis pseudoplumigaleata</name>
    <dbReference type="NCBI Taxonomy" id="1712513"/>
    <lineage>
        <taxon>Eukaryota</taxon>
        <taxon>Fungi</taxon>
        <taxon>Fungi incertae sedis</taxon>
        <taxon>Zoopagomycota</taxon>
        <taxon>Zoopagomycotina</taxon>
        <taxon>Zoopagomycetes</taxon>
        <taxon>Zoopagales</taxon>
        <taxon>Piptocephalidaceae</taxon>
        <taxon>Syncephalis</taxon>
    </lineage>
</organism>
<feature type="non-terminal residue" evidence="1">
    <location>
        <position position="1"/>
    </location>
</feature>
<protein>
    <submittedName>
        <fullName evidence="1">Uncharacterized protein</fullName>
    </submittedName>
</protein>
<evidence type="ECO:0000313" key="1">
    <source>
        <dbReference type="EMBL" id="RKP24050.1"/>
    </source>
</evidence>
<dbReference type="SUPFAM" id="SSF56752">
    <property type="entry name" value="D-aminoacid aminotransferase-like PLP-dependent enzymes"/>
    <property type="match status" value="1"/>
</dbReference>
<dbReference type="PANTHER" id="PTHR47703:SF2">
    <property type="entry name" value="D-AMINOACID AMINOTRANSFERASE-LIKE PLP-DEPENDENT ENZYMES SUPERFAMILY PROTEIN"/>
    <property type="match status" value="1"/>
</dbReference>
<dbReference type="OrthoDB" id="59470at2759"/>
<dbReference type="AlphaFoldDB" id="A0A4P9YYG6"/>
<dbReference type="EMBL" id="KZ990483">
    <property type="protein sequence ID" value="RKP24050.1"/>
    <property type="molecule type" value="Genomic_DNA"/>
</dbReference>
<proteinExistence type="predicted"/>
<accession>A0A4P9YYG6</accession>
<dbReference type="Proteomes" id="UP000278143">
    <property type="component" value="Unassembled WGS sequence"/>
</dbReference>
<dbReference type="Gene3D" id="3.20.10.10">
    <property type="entry name" value="D-amino Acid Aminotransferase, subunit A, domain 2"/>
    <property type="match status" value="1"/>
</dbReference>
<dbReference type="InterPro" id="IPR036038">
    <property type="entry name" value="Aminotransferase-like"/>
</dbReference>
<dbReference type="PANTHER" id="PTHR47703">
    <property type="entry name" value="D-AMINOACID AMINOTRANSFERASE-LIKE PLP-DEPENDENT ENZYMES SUPERFAMILY PROTEIN"/>
    <property type="match status" value="1"/>
</dbReference>
<dbReference type="InterPro" id="IPR043132">
    <property type="entry name" value="BCAT-like_C"/>
</dbReference>
<keyword evidence="2" id="KW-1185">Reference proteome</keyword>
<evidence type="ECO:0000313" key="2">
    <source>
        <dbReference type="Proteomes" id="UP000278143"/>
    </source>
</evidence>
<name>A0A4P9YYG6_9FUNG</name>
<dbReference type="GO" id="GO:0003824">
    <property type="term" value="F:catalytic activity"/>
    <property type="evidence" value="ECO:0007669"/>
    <property type="project" value="InterPro"/>
</dbReference>